<reference evidence="2" key="1">
    <citation type="journal article" date="2021" name="Nat. Commun.">
        <title>Genetic determinants of endophytism in the Arabidopsis root mycobiome.</title>
        <authorList>
            <person name="Mesny F."/>
            <person name="Miyauchi S."/>
            <person name="Thiergart T."/>
            <person name="Pickel B."/>
            <person name="Atanasova L."/>
            <person name="Karlsson M."/>
            <person name="Huettel B."/>
            <person name="Barry K.W."/>
            <person name="Haridas S."/>
            <person name="Chen C."/>
            <person name="Bauer D."/>
            <person name="Andreopoulos W."/>
            <person name="Pangilinan J."/>
            <person name="LaButti K."/>
            <person name="Riley R."/>
            <person name="Lipzen A."/>
            <person name="Clum A."/>
            <person name="Drula E."/>
            <person name="Henrissat B."/>
            <person name="Kohler A."/>
            <person name="Grigoriev I.V."/>
            <person name="Martin F.M."/>
            <person name="Hacquard S."/>
        </authorList>
    </citation>
    <scope>NUCLEOTIDE SEQUENCE</scope>
    <source>
        <strain evidence="2">MPI-SDFR-AT-0073</strain>
    </source>
</reference>
<dbReference type="Proteomes" id="UP000758603">
    <property type="component" value="Unassembled WGS sequence"/>
</dbReference>
<accession>A0A9P8UVL5</accession>
<feature type="compositionally biased region" description="Basic and acidic residues" evidence="1">
    <location>
        <begin position="34"/>
        <end position="44"/>
    </location>
</feature>
<keyword evidence="3" id="KW-1185">Reference proteome</keyword>
<proteinExistence type="predicted"/>
<dbReference type="AlphaFoldDB" id="A0A9P8UVL5"/>
<organism evidence="2 3">
    <name type="scientific">Truncatella angustata</name>
    <dbReference type="NCBI Taxonomy" id="152316"/>
    <lineage>
        <taxon>Eukaryota</taxon>
        <taxon>Fungi</taxon>
        <taxon>Dikarya</taxon>
        <taxon>Ascomycota</taxon>
        <taxon>Pezizomycotina</taxon>
        <taxon>Sordariomycetes</taxon>
        <taxon>Xylariomycetidae</taxon>
        <taxon>Amphisphaeriales</taxon>
        <taxon>Sporocadaceae</taxon>
        <taxon>Truncatella</taxon>
    </lineage>
</organism>
<dbReference type="GeneID" id="70135016"/>
<feature type="region of interest" description="Disordered" evidence="1">
    <location>
        <begin position="1"/>
        <end position="51"/>
    </location>
</feature>
<sequence>MSSRSHRNRSIRRRSRRNISHKPQQPQYYYSDYNEDKYSEEEKQQGGALSGLGGTQAILPKGDAVSAANNLNGATGALGNDAGGGLNQKYDNLGKRDTLSLAKLDLNLEVKGTLKTRIHGSLKLTLL</sequence>
<dbReference type="RefSeq" id="XP_045963141.1">
    <property type="nucleotide sequence ID" value="XM_046106125.1"/>
</dbReference>
<evidence type="ECO:0000313" key="2">
    <source>
        <dbReference type="EMBL" id="KAH6659010.1"/>
    </source>
</evidence>
<feature type="compositionally biased region" description="Basic residues" evidence="1">
    <location>
        <begin position="1"/>
        <end position="20"/>
    </location>
</feature>
<dbReference type="EMBL" id="JAGPXC010000001">
    <property type="protein sequence ID" value="KAH6659010.1"/>
    <property type="molecule type" value="Genomic_DNA"/>
</dbReference>
<name>A0A9P8UVL5_9PEZI</name>
<evidence type="ECO:0000313" key="3">
    <source>
        <dbReference type="Proteomes" id="UP000758603"/>
    </source>
</evidence>
<gene>
    <name evidence="2" type="ORF">BKA67DRAFT_652277</name>
</gene>
<comment type="caution">
    <text evidence="2">The sequence shown here is derived from an EMBL/GenBank/DDBJ whole genome shotgun (WGS) entry which is preliminary data.</text>
</comment>
<evidence type="ECO:0000256" key="1">
    <source>
        <dbReference type="SAM" id="MobiDB-lite"/>
    </source>
</evidence>
<protein>
    <submittedName>
        <fullName evidence="2">Uncharacterized protein</fullName>
    </submittedName>
</protein>